<reference evidence="1 2" key="2">
    <citation type="submission" date="2018-11" db="EMBL/GenBank/DDBJ databases">
        <authorList>
            <consortium name="Pathogen Informatics"/>
        </authorList>
    </citation>
    <scope>NUCLEOTIDE SEQUENCE [LARGE SCALE GENOMIC DNA]</scope>
</reference>
<evidence type="ECO:0000313" key="3">
    <source>
        <dbReference type="WBParaSite" id="TTAC_0001054001-mRNA-1"/>
    </source>
</evidence>
<proteinExistence type="predicted"/>
<keyword evidence="2" id="KW-1185">Reference proteome</keyword>
<dbReference type="AlphaFoldDB" id="A0A0R3XAG3"/>
<dbReference type="WBParaSite" id="TTAC_0001054001-mRNA-1">
    <property type="protein sequence ID" value="TTAC_0001054001-mRNA-1"/>
    <property type="gene ID" value="TTAC_0001054001"/>
</dbReference>
<name>A0A0R3XAG3_HYDTA</name>
<organism evidence="3">
    <name type="scientific">Hydatigena taeniaeformis</name>
    <name type="common">Feline tapeworm</name>
    <name type="synonym">Taenia taeniaeformis</name>
    <dbReference type="NCBI Taxonomy" id="6205"/>
    <lineage>
        <taxon>Eukaryota</taxon>
        <taxon>Metazoa</taxon>
        <taxon>Spiralia</taxon>
        <taxon>Lophotrochozoa</taxon>
        <taxon>Platyhelminthes</taxon>
        <taxon>Cestoda</taxon>
        <taxon>Eucestoda</taxon>
        <taxon>Cyclophyllidea</taxon>
        <taxon>Taeniidae</taxon>
        <taxon>Hydatigera</taxon>
    </lineage>
</organism>
<dbReference type="Proteomes" id="UP000274429">
    <property type="component" value="Unassembled WGS sequence"/>
</dbReference>
<protein>
    <submittedName>
        <fullName evidence="1 3">Uncharacterized protein</fullName>
    </submittedName>
</protein>
<dbReference type="EMBL" id="UYWX01021800">
    <property type="protein sequence ID" value="VDM35503.1"/>
    <property type="molecule type" value="Genomic_DNA"/>
</dbReference>
<evidence type="ECO:0000313" key="2">
    <source>
        <dbReference type="Proteomes" id="UP000274429"/>
    </source>
</evidence>
<sequence length="154" mass="17009">MRWVIEGVDYLWVSCDGLEYPFSSRVGRSAVSSGASITYVPSIEWEGTTSVTTPLPTTSCQPTTLFVCLIPPVEQQPGWEPEFVYDHIARLRLVALAEEGRKKQQLMRVAGHVSLFIEYSFPLTTLLPPPPLPLAPANLLVPHVSSRITAARFG</sequence>
<accession>A0A0R3XAG3</accession>
<gene>
    <name evidence="1" type="ORF">TTAC_LOCUS10523</name>
</gene>
<reference evidence="3" key="1">
    <citation type="submission" date="2017-02" db="UniProtKB">
        <authorList>
            <consortium name="WormBaseParasite"/>
        </authorList>
    </citation>
    <scope>IDENTIFICATION</scope>
</reference>
<evidence type="ECO:0000313" key="1">
    <source>
        <dbReference type="EMBL" id="VDM35503.1"/>
    </source>
</evidence>